<dbReference type="PANTHER" id="PTHR43194:SF2">
    <property type="entry name" value="PEROXISOMAL MEMBRANE PROTEIN LPX1"/>
    <property type="match status" value="1"/>
</dbReference>
<dbReference type="Proteomes" id="UP000540423">
    <property type="component" value="Unassembled WGS sequence"/>
</dbReference>
<accession>A0A7X0HG70</accession>
<sequence length="300" mass="33741">MSLHDFREVRVLFEDFESRRVQVDGASVFVRHGGQGPPVVLLHGHPRTSATWHRVAPLLVRRGFTVVCPDLRGYGRSTGPAPTADHTGHSKRAVAGDVVEVMRSLGHDRFALAGHDRGGSVALRLALDHPDAVSRVALLDCLPLTEHLSRITAEFATQWWHWFFFAQPDIPERVINADPDSWYRGDPQSMGQENYDEWRAATRNPDVVRAMLEDYRAGLTVDRRHEEDDRAAGVRVRCPALILWSLRDDLEDLYGDPLRIWRQWAPDARGHGIDSGHHVAEEAPEALASSLAHFFAEPPE</sequence>
<comment type="caution">
    <text evidence="2">The sequence shown here is derived from an EMBL/GenBank/DDBJ whole genome shotgun (WGS) entry which is preliminary data.</text>
</comment>
<dbReference type="InterPro" id="IPR029058">
    <property type="entry name" value="AB_hydrolase_fold"/>
</dbReference>
<name>A0A7X0HG70_9ACTN</name>
<dbReference type="Gene3D" id="3.40.50.1820">
    <property type="entry name" value="alpha/beta hydrolase"/>
    <property type="match status" value="1"/>
</dbReference>
<dbReference type="PANTHER" id="PTHR43194">
    <property type="entry name" value="HYDROLASE ALPHA/BETA FOLD FAMILY"/>
    <property type="match status" value="1"/>
</dbReference>
<dbReference type="PRINTS" id="PR00111">
    <property type="entry name" value="ABHYDROLASE"/>
</dbReference>
<dbReference type="EMBL" id="JACHEM010000005">
    <property type="protein sequence ID" value="MBB6435904.1"/>
    <property type="molecule type" value="Genomic_DNA"/>
</dbReference>
<dbReference type="InterPro" id="IPR050228">
    <property type="entry name" value="Carboxylesterase_BioH"/>
</dbReference>
<reference evidence="2 3" key="1">
    <citation type="submission" date="2020-08" db="EMBL/GenBank/DDBJ databases">
        <title>Genomic Encyclopedia of Type Strains, Phase IV (KMG-IV): sequencing the most valuable type-strain genomes for metagenomic binning, comparative biology and taxonomic classification.</title>
        <authorList>
            <person name="Goeker M."/>
        </authorList>
    </citation>
    <scope>NUCLEOTIDE SEQUENCE [LARGE SCALE GENOMIC DNA]</scope>
    <source>
        <strain evidence="2 3">DSM 40141</strain>
    </source>
</reference>
<keyword evidence="2" id="KW-0378">Hydrolase</keyword>
<proteinExistence type="predicted"/>
<evidence type="ECO:0000259" key="1">
    <source>
        <dbReference type="Pfam" id="PF00561"/>
    </source>
</evidence>
<dbReference type="AlphaFoldDB" id="A0A7X0HG70"/>
<dbReference type="GO" id="GO:0018785">
    <property type="term" value="F:haloacetate dehalogenase activity"/>
    <property type="evidence" value="ECO:0007669"/>
    <property type="project" value="UniProtKB-EC"/>
</dbReference>
<gene>
    <name evidence="2" type="ORF">HNQ79_002367</name>
</gene>
<keyword evidence="3" id="KW-1185">Reference proteome</keyword>
<organism evidence="2 3">
    <name type="scientific">Streptomyces candidus</name>
    <dbReference type="NCBI Taxonomy" id="67283"/>
    <lineage>
        <taxon>Bacteria</taxon>
        <taxon>Bacillati</taxon>
        <taxon>Actinomycetota</taxon>
        <taxon>Actinomycetes</taxon>
        <taxon>Kitasatosporales</taxon>
        <taxon>Streptomycetaceae</taxon>
        <taxon>Streptomyces</taxon>
    </lineage>
</organism>
<feature type="domain" description="AB hydrolase-1" evidence="1">
    <location>
        <begin position="37"/>
        <end position="164"/>
    </location>
</feature>
<dbReference type="EC" id="3.8.1.3" evidence="2"/>
<dbReference type="Pfam" id="PF00561">
    <property type="entry name" value="Abhydrolase_1"/>
    <property type="match status" value="1"/>
</dbReference>
<dbReference type="SUPFAM" id="SSF53474">
    <property type="entry name" value="alpha/beta-Hydrolases"/>
    <property type="match status" value="1"/>
</dbReference>
<dbReference type="InterPro" id="IPR000073">
    <property type="entry name" value="AB_hydrolase_1"/>
</dbReference>
<dbReference type="InterPro" id="IPR000639">
    <property type="entry name" value="Epox_hydrolase-like"/>
</dbReference>
<protein>
    <submittedName>
        <fullName evidence="2">Haloacetate dehalogenase</fullName>
        <ecNumber evidence="2">3.8.1.3</ecNumber>
    </submittedName>
</protein>
<evidence type="ECO:0000313" key="3">
    <source>
        <dbReference type="Proteomes" id="UP000540423"/>
    </source>
</evidence>
<evidence type="ECO:0000313" key="2">
    <source>
        <dbReference type="EMBL" id="MBB6435904.1"/>
    </source>
</evidence>
<dbReference type="PRINTS" id="PR00412">
    <property type="entry name" value="EPOXHYDRLASE"/>
</dbReference>